<accession>A0A0F7FSW6</accession>
<sequence>MKVPEEPLLFARTGVLSGWWESGLCLMCRREGVPVIWLGPVIHGARHAPFYSCETCTGWLVRYVGTHDHDAPPPAPPSSPAPVGELGLRYVVAALGVLTVAGAVGSLWLAFSGRPP</sequence>
<dbReference type="STRING" id="408015.SXIM_13310"/>
<keyword evidence="3" id="KW-1185">Reference proteome</keyword>
<gene>
    <name evidence="2" type="ORF">SXIM_13310</name>
</gene>
<dbReference type="KEGG" id="sxi:SXIM_13310"/>
<dbReference type="PATRIC" id="fig|408015.6.peg.1364"/>
<reference evidence="2" key="1">
    <citation type="submission" date="2019-08" db="EMBL/GenBank/DDBJ databases">
        <title>Complete genome sequence of a mangrove-derived Streptomyces xiamenensis.</title>
        <authorList>
            <person name="Xu J."/>
        </authorList>
    </citation>
    <scope>NUCLEOTIDE SEQUENCE</scope>
    <source>
        <strain evidence="2">318</strain>
    </source>
</reference>
<evidence type="ECO:0000313" key="3">
    <source>
        <dbReference type="Proteomes" id="UP000034034"/>
    </source>
</evidence>
<dbReference type="Proteomes" id="UP000034034">
    <property type="component" value="Chromosome"/>
</dbReference>
<organism evidence="2 3">
    <name type="scientific">Streptomyces xiamenensis</name>
    <dbReference type="NCBI Taxonomy" id="408015"/>
    <lineage>
        <taxon>Bacteria</taxon>
        <taxon>Bacillati</taxon>
        <taxon>Actinomycetota</taxon>
        <taxon>Actinomycetes</taxon>
        <taxon>Kitasatosporales</taxon>
        <taxon>Streptomycetaceae</taxon>
        <taxon>Streptomyces</taxon>
    </lineage>
</organism>
<keyword evidence="1" id="KW-0812">Transmembrane</keyword>
<dbReference type="AlphaFoldDB" id="A0A0F7FSW6"/>
<evidence type="ECO:0000256" key="1">
    <source>
        <dbReference type="SAM" id="Phobius"/>
    </source>
</evidence>
<keyword evidence="1" id="KW-0472">Membrane</keyword>
<protein>
    <submittedName>
        <fullName evidence="2">Uncharacterized protein</fullName>
    </submittedName>
</protein>
<feature type="transmembrane region" description="Helical" evidence="1">
    <location>
        <begin position="90"/>
        <end position="111"/>
    </location>
</feature>
<proteinExistence type="predicted"/>
<dbReference type="HOGENOM" id="CLU_2060198_0_0_11"/>
<evidence type="ECO:0000313" key="2">
    <source>
        <dbReference type="EMBL" id="AKG42715.1"/>
    </source>
</evidence>
<name>A0A0F7FSW6_9ACTN</name>
<dbReference type="EMBL" id="CP009922">
    <property type="protein sequence ID" value="AKG42715.1"/>
    <property type="molecule type" value="Genomic_DNA"/>
</dbReference>
<dbReference type="RefSeq" id="WP_046723242.1">
    <property type="nucleotide sequence ID" value="NZ_JBHJWI010000002.1"/>
</dbReference>
<keyword evidence="1" id="KW-1133">Transmembrane helix</keyword>